<sequence length="378" mass="42777">MMINKLSASAATRSERLSLFDLGWITRHADQSLQADPIHLTAAVAEKSEGSVHDYYSNGDYWWPNPETANGLPYIRRDGESNPDNFDAHRLLLRQMRTHTANLAAAYAVTGNEAYAAKAVQFLKEFFLDEATRMNPNLLYAQAIPGICSGRGVGIIDTLHIIDIPPVIEVLKAAPAMTESIYEGLKQWFADYLAWMTTHENGIQEMNADNNHAVCWFVQAAAFAWFTHNEEVLGFCRQRFKESLLPDQMAPDGSFPRELARTKPYGYAIFVLDNLVTLCHILSTPEDNLWSFKLSDGRGISKGLAYLYPYLNDKASWPYPPDVEHFEGWPAKVSSLLFAGLALHEPAYIQLWDRLDPDPTDMEIRRNIAIRQPLLWLI</sequence>
<dbReference type="InterPro" id="IPR008397">
    <property type="entry name" value="Alginate_lyase_dom"/>
</dbReference>
<keyword evidence="1" id="KW-0732">Signal</keyword>
<dbReference type="GO" id="GO:0016829">
    <property type="term" value="F:lyase activity"/>
    <property type="evidence" value="ECO:0007669"/>
    <property type="project" value="UniProtKB-KW"/>
</dbReference>
<dbReference type="RefSeq" id="WP_262684971.1">
    <property type="nucleotide sequence ID" value="NZ_JAOQIO010000065.1"/>
</dbReference>
<comment type="caution">
    <text evidence="4">The sequence shown here is derived from an EMBL/GenBank/DDBJ whole genome shotgun (WGS) entry which is preliminary data.</text>
</comment>
<name>A0ABT2UGH9_9BACL</name>
<keyword evidence="5" id="KW-1185">Reference proteome</keyword>
<dbReference type="EMBL" id="JAOQIO010000065">
    <property type="protein sequence ID" value="MCU6793743.1"/>
    <property type="molecule type" value="Genomic_DNA"/>
</dbReference>
<evidence type="ECO:0000256" key="1">
    <source>
        <dbReference type="ARBA" id="ARBA00022729"/>
    </source>
</evidence>
<keyword evidence="2 4" id="KW-0456">Lyase</keyword>
<reference evidence="4 5" key="1">
    <citation type="submission" date="2022-09" db="EMBL/GenBank/DDBJ databases">
        <authorList>
            <person name="Han X.L."/>
            <person name="Wang Q."/>
            <person name="Lu T."/>
        </authorList>
    </citation>
    <scope>NUCLEOTIDE SEQUENCE [LARGE SCALE GENOMIC DNA]</scope>
    <source>
        <strain evidence="4 5">WQ 127069</strain>
    </source>
</reference>
<dbReference type="Pfam" id="PF05426">
    <property type="entry name" value="Alginate_lyase"/>
    <property type="match status" value="1"/>
</dbReference>
<evidence type="ECO:0000313" key="5">
    <source>
        <dbReference type="Proteomes" id="UP001652445"/>
    </source>
</evidence>
<organism evidence="4 5">
    <name type="scientific">Paenibacillus baimaensis</name>
    <dbReference type="NCBI Taxonomy" id="2982185"/>
    <lineage>
        <taxon>Bacteria</taxon>
        <taxon>Bacillati</taxon>
        <taxon>Bacillota</taxon>
        <taxon>Bacilli</taxon>
        <taxon>Bacillales</taxon>
        <taxon>Paenibacillaceae</taxon>
        <taxon>Paenibacillus</taxon>
    </lineage>
</organism>
<evidence type="ECO:0000256" key="2">
    <source>
        <dbReference type="ARBA" id="ARBA00023239"/>
    </source>
</evidence>
<dbReference type="SUPFAM" id="SSF48230">
    <property type="entry name" value="Chondroitin AC/alginate lyase"/>
    <property type="match status" value="1"/>
</dbReference>
<proteinExistence type="predicted"/>
<accession>A0ABT2UGH9</accession>
<dbReference type="InterPro" id="IPR008929">
    <property type="entry name" value="Chondroitin_lyas"/>
</dbReference>
<feature type="domain" description="Alginate lyase" evidence="3">
    <location>
        <begin position="40"/>
        <end position="317"/>
    </location>
</feature>
<dbReference type="Gene3D" id="1.50.10.100">
    <property type="entry name" value="Chondroitin AC/alginate lyase"/>
    <property type="match status" value="1"/>
</dbReference>
<evidence type="ECO:0000259" key="3">
    <source>
        <dbReference type="Pfam" id="PF05426"/>
    </source>
</evidence>
<protein>
    <submittedName>
        <fullName evidence="4">Alginate lyase family protein</fullName>
    </submittedName>
</protein>
<dbReference type="Proteomes" id="UP001652445">
    <property type="component" value="Unassembled WGS sequence"/>
</dbReference>
<evidence type="ECO:0000313" key="4">
    <source>
        <dbReference type="EMBL" id="MCU6793743.1"/>
    </source>
</evidence>
<gene>
    <name evidence="4" type="ORF">OB236_16685</name>
</gene>